<feature type="non-terminal residue" evidence="1">
    <location>
        <position position="300"/>
    </location>
</feature>
<feature type="non-terminal residue" evidence="1">
    <location>
        <position position="1"/>
    </location>
</feature>
<dbReference type="Proteomes" id="UP000799424">
    <property type="component" value="Unassembled WGS sequence"/>
</dbReference>
<keyword evidence="2" id="KW-1185">Reference proteome</keyword>
<accession>A0A6A6ZLH6</accession>
<reference evidence="1" key="1">
    <citation type="journal article" date="2020" name="Stud. Mycol.">
        <title>101 Dothideomycetes genomes: a test case for predicting lifestyles and emergence of pathogens.</title>
        <authorList>
            <person name="Haridas S."/>
            <person name="Albert R."/>
            <person name="Binder M."/>
            <person name="Bloem J."/>
            <person name="Labutti K."/>
            <person name="Salamov A."/>
            <person name="Andreopoulos B."/>
            <person name="Baker S."/>
            <person name="Barry K."/>
            <person name="Bills G."/>
            <person name="Bluhm B."/>
            <person name="Cannon C."/>
            <person name="Castanera R."/>
            <person name="Culley D."/>
            <person name="Daum C."/>
            <person name="Ezra D."/>
            <person name="Gonzalez J."/>
            <person name="Henrissat B."/>
            <person name="Kuo A."/>
            <person name="Liang C."/>
            <person name="Lipzen A."/>
            <person name="Lutzoni F."/>
            <person name="Magnuson J."/>
            <person name="Mondo S."/>
            <person name="Nolan M."/>
            <person name="Ohm R."/>
            <person name="Pangilinan J."/>
            <person name="Park H.-J."/>
            <person name="Ramirez L."/>
            <person name="Alfaro M."/>
            <person name="Sun H."/>
            <person name="Tritt A."/>
            <person name="Yoshinaga Y."/>
            <person name="Zwiers L.-H."/>
            <person name="Turgeon B."/>
            <person name="Goodwin S."/>
            <person name="Spatafora J."/>
            <person name="Crous P."/>
            <person name="Grigoriev I."/>
        </authorList>
    </citation>
    <scope>NUCLEOTIDE SEQUENCE</scope>
    <source>
        <strain evidence="1">CBS 113818</strain>
    </source>
</reference>
<name>A0A6A6ZLH6_9PLEO</name>
<dbReference type="EMBL" id="MU006236">
    <property type="protein sequence ID" value="KAF2821613.1"/>
    <property type="molecule type" value="Genomic_DNA"/>
</dbReference>
<dbReference type="OrthoDB" id="5406607at2759"/>
<dbReference type="AlphaFoldDB" id="A0A6A6ZLH6"/>
<organism evidence="1 2">
    <name type="scientific">Ophiobolus disseminans</name>
    <dbReference type="NCBI Taxonomy" id="1469910"/>
    <lineage>
        <taxon>Eukaryota</taxon>
        <taxon>Fungi</taxon>
        <taxon>Dikarya</taxon>
        <taxon>Ascomycota</taxon>
        <taxon>Pezizomycotina</taxon>
        <taxon>Dothideomycetes</taxon>
        <taxon>Pleosporomycetidae</taxon>
        <taxon>Pleosporales</taxon>
        <taxon>Pleosporineae</taxon>
        <taxon>Phaeosphaeriaceae</taxon>
        <taxon>Ophiobolus</taxon>
    </lineage>
</organism>
<evidence type="ECO:0000313" key="2">
    <source>
        <dbReference type="Proteomes" id="UP000799424"/>
    </source>
</evidence>
<gene>
    <name evidence="1" type="ORF">CC86DRAFT_242190</name>
</gene>
<sequence length="300" mass="33549">NYTIALPIGSSDHGQPGLLCTPTKPLDILTFFLLNYVAHAATVLTRPGERVDDYLVNVIGSLLFPSLGLYRGIEAILCGAIFVRSDDLRKAAKSGALCVVVRGADWRPRNGDLPSNVILKRGQSYEDKHFYEDEVPQQRQGHYRYKEEPVHLVTYSPPYMFNKFGCPVFVHRRIIHGTYILPEGYRFAIVPHDIQFQKAEDPSTSIKPTIEISTTYNIVKALIALAQSAYALTTLYRARGDQINQFGYAAFGLTVAPYAVMSIVNLIGNLCQPEYPSLYMVESSTMDEARRRGGFFKGDV</sequence>
<protein>
    <submittedName>
        <fullName evidence="1">Uncharacterized protein</fullName>
    </submittedName>
</protein>
<proteinExistence type="predicted"/>
<evidence type="ECO:0000313" key="1">
    <source>
        <dbReference type="EMBL" id="KAF2821613.1"/>
    </source>
</evidence>